<protein>
    <submittedName>
        <fullName evidence="1">Uncharacterized protein</fullName>
    </submittedName>
</protein>
<dbReference type="PROSITE" id="PS51257">
    <property type="entry name" value="PROKAR_LIPOPROTEIN"/>
    <property type="match status" value="1"/>
</dbReference>
<reference evidence="1 2" key="1">
    <citation type="submission" date="2019-10" db="EMBL/GenBank/DDBJ databases">
        <title>Rudanella paleaurantiibacter sp. nov., isolated from sludge.</title>
        <authorList>
            <person name="Xu S.Q."/>
        </authorList>
    </citation>
    <scope>NUCLEOTIDE SEQUENCE [LARGE SCALE GENOMIC DNA]</scope>
    <source>
        <strain evidence="1 2">HX-22-17</strain>
    </source>
</reference>
<gene>
    <name evidence="1" type="ORF">F5984_05675</name>
</gene>
<keyword evidence="2" id="KW-1185">Reference proteome</keyword>
<dbReference type="EMBL" id="WELI01000002">
    <property type="protein sequence ID" value="KAB7731715.1"/>
    <property type="molecule type" value="Genomic_DNA"/>
</dbReference>
<dbReference type="Proteomes" id="UP000488299">
    <property type="component" value="Unassembled WGS sequence"/>
</dbReference>
<comment type="caution">
    <text evidence="1">The sequence shown here is derived from an EMBL/GenBank/DDBJ whole genome shotgun (WGS) entry which is preliminary data.</text>
</comment>
<evidence type="ECO:0000313" key="1">
    <source>
        <dbReference type="EMBL" id="KAB7731715.1"/>
    </source>
</evidence>
<dbReference type="RefSeq" id="WP_152123311.1">
    <property type="nucleotide sequence ID" value="NZ_WELI01000002.1"/>
</dbReference>
<proteinExistence type="predicted"/>
<organism evidence="1 2">
    <name type="scientific">Rudanella paleaurantiibacter</name>
    <dbReference type="NCBI Taxonomy" id="2614655"/>
    <lineage>
        <taxon>Bacteria</taxon>
        <taxon>Pseudomonadati</taxon>
        <taxon>Bacteroidota</taxon>
        <taxon>Cytophagia</taxon>
        <taxon>Cytophagales</taxon>
        <taxon>Cytophagaceae</taxon>
        <taxon>Rudanella</taxon>
    </lineage>
</organism>
<dbReference type="AlphaFoldDB" id="A0A7J5U3U5"/>
<evidence type="ECO:0000313" key="2">
    <source>
        <dbReference type="Proteomes" id="UP000488299"/>
    </source>
</evidence>
<name>A0A7J5U3U5_9BACT</name>
<sequence length="153" mass="16962">MKRYVLLHGPARFCAFALLLICIGYACRSRKAEEIAPVLPASEYVLTPGQRITLQTGFTIIPDTVNIFICPPEAACFGPDNVFASLRVTTAQESRRVRLFALMGDNRVKVPYTFDSTGVVHRNRTYSLVLRGQYTNSNTGRPGGRAILRVTPL</sequence>
<accession>A0A7J5U3U5</accession>